<name>A0A252F282_9FIRM</name>
<keyword evidence="2" id="KW-1185">Reference proteome</keyword>
<dbReference type="OrthoDB" id="2087969at2"/>
<sequence>MKANYEKPMIEFEEYALDTAIATGCGTIVDLGPEDHEYNGKQYTACSYFGEETFDAESPANMNFFERCSCYLSAGGSTVFTS</sequence>
<dbReference type="Proteomes" id="UP000194903">
    <property type="component" value="Unassembled WGS sequence"/>
</dbReference>
<organism evidence="1 2">
    <name type="scientific">Butyricicoccus porcorum</name>
    <dbReference type="NCBI Taxonomy" id="1945634"/>
    <lineage>
        <taxon>Bacteria</taxon>
        <taxon>Bacillati</taxon>
        <taxon>Bacillota</taxon>
        <taxon>Clostridia</taxon>
        <taxon>Eubacteriales</taxon>
        <taxon>Butyricicoccaceae</taxon>
        <taxon>Butyricicoccus</taxon>
    </lineage>
</organism>
<accession>A0A252F282</accession>
<protein>
    <submittedName>
        <fullName evidence="1">Uncharacterized protein</fullName>
    </submittedName>
</protein>
<comment type="caution">
    <text evidence="1">The sequence shown here is derived from an EMBL/GenBank/DDBJ whole genome shotgun (WGS) entry which is preliminary data.</text>
</comment>
<dbReference type="RefSeq" id="WP_087020979.1">
    <property type="nucleotide sequence ID" value="NZ_NHOC01000009.1"/>
</dbReference>
<evidence type="ECO:0000313" key="1">
    <source>
        <dbReference type="EMBL" id="OUM19876.1"/>
    </source>
</evidence>
<reference evidence="1 2" key="1">
    <citation type="submission" date="2017-05" db="EMBL/GenBank/DDBJ databases">
        <title>Butyricicoccus porcorum sp. nov. a butyrate-producing bacterium from the swine intestinal tract.</title>
        <authorList>
            <person name="Trachsel J."/>
            <person name="Humphrey S."/>
            <person name="Allen H.K."/>
        </authorList>
    </citation>
    <scope>NUCLEOTIDE SEQUENCE [LARGE SCALE GENOMIC DNA]</scope>
    <source>
        <strain evidence="1">BB10</strain>
    </source>
</reference>
<evidence type="ECO:0000313" key="2">
    <source>
        <dbReference type="Proteomes" id="UP000194903"/>
    </source>
</evidence>
<dbReference type="EMBL" id="NHOC01000009">
    <property type="protein sequence ID" value="OUM19876.1"/>
    <property type="molecule type" value="Genomic_DNA"/>
</dbReference>
<dbReference type="AlphaFoldDB" id="A0A252F282"/>
<gene>
    <name evidence="1" type="ORF">CBW42_10355</name>
</gene>
<proteinExistence type="predicted"/>